<dbReference type="AlphaFoldDB" id="A0A2A9NTT7"/>
<evidence type="ECO:0000256" key="13">
    <source>
        <dbReference type="PIRSR" id="PIRSR605792-51"/>
    </source>
</evidence>
<dbReference type="CDD" id="cd02995">
    <property type="entry name" value="PDI_a_PDI_a'_C"/>
    <property type="match status" value="1"/>
</dbReference>
<organism evidence="18 19">
    <name type="scientific">Amanita thiersii Skay4041</name>
    <dbReference type="NCBI Taxonomy" id="703135"/>
    <lineage>
        <taxon>Eukaryota</taxon>
        <taxon>Fungi</taxon>
        <taxon>Dikarya</taxon>
        <taxon>Basidiomycota</taxon>
        <taxon>Agaricomycotina</taxon>
        <taxon>Agaricomycetes</taxon>
        <taxon>Agaricomycetidae</taxon>
        <taxon>Agaricales</taxon>
        <taxon>Pluteineae</taxon>
        <taxon>Amanitaceae</taxon>
        <taxon>Amanita</taxon>
    </lineage>
</organism>
<dbReference type="GO" id="GO:0034976">
    <property type="term" value="P:response to endoplasmic reticulum stress"/>
    <property type="evidence" value="ECO:0007669"/>
    <property type="project" value="TreeGrafter"/>
</dbReference>
<keyword evidence="8" id="KW-0256">Endoplasmic reticulum</keyword>
<dbReference type="OrthoDB" id="427280at2759"/>
<dbReference type="GO" id="GO:0005788">
    <property type="term" value="C:endoplasmic reticulum lumen"/>
    <property type="evidence" value="ECO:0007669"/>
    <property type="project" value="UniProtKB-SubCell"/>
</dbReference>
<evidence type="ECO:0000256" key="10">
    <source>
        <dbReference type="ARBA" id="ARBA00023235"/>
    </source>
</evidence>
<dbReference type="FunFam" id="3.40.30.10:FF:000185">
    <property type="entry name" value="Protein disulfide-isomerase"/>
    <property type="match status" value="1"/>
</dbReference>
<protein>
    <recommendedName>
        <fullName evidence="12 15">Protein disulfide-isomerase</fullName>
        <ecNumber evidence="5 15">5.3.4.1</ecNumber>
    </recommendedName>
</protein>
<dbReference type="SUPFAM" id="SSF52833">
    <property type="entry name" value="Thioredoxin-like"/>
    <property type="match status" value="4"/>
</dbReference>
<dbReference type="Proteomes" id="UP000242287">
    <property type="component" value="Unassembled WGS sequence"/>
</dbReference>
<evidence type="ECO:0000256" key="4">
    <source>
        <dbReference type="ARBA" id="ARBA00006347"/>
    </source>
</evidence>
<dbReference type="Pfam" id="PF00085">
    <property type="entry name" value="Thioredoxin"/>
    <property type="match status" value="2"/>
</dbReference>
<evidence type="ECO:0000256" key="2">
    <source>
        <dbReference type="ARBA" id="ARBA00002692"/>
    </source>
</evidence>
<keyword evidence="7" id="KW-0677">Repeat</keyword>
<dbReference type="PROSITE" id="PS51352">
    <property type="entry name" value="THIOREDOXIN_2"/>
    <property type="match status" value="2"/>
</dbReference>
<evidence type="ECO:0000256" key="11">
    <source>
        <dbReference type="ARBA" id="ARBA00023284"/>
    </source>
</evidence>
<dbReference type="EMBL" id="KZ301977">
    <property type="protein sequence ID" value="PFH52764.1"/>
    <property type="molecule type" value="Genomic_DNA"/>
</dbReference>
<dbReference type="PANTHER" id="PTHR18929:SF132">
    <property type="entry name" value="PROTEIN DISULFIDE-ISOMERASE A3"/>
    <property type="match status" value="1"/>
</dbReference>
<name>A0A2A9NTT7_9AGAR</name>
<dbReference type="InterPro" id="IPR005792">
    <property type="entry name" value="Prot_disulphide_isomerase"/>
</dbReference>
<dbReference type="PANTHER" id="PTHR18929">
    <property type="entry name" value="PROTEIN DISULFIDE ISOMERASE"/>
    <property type="match status" value="1"/>
</dbReference>
<feature type="disulfide bond" description="Redox-active" evidence="13">
    <location>
        <begin position="391"/>
        <end position="394"/>
    </location>
</feature>
<gene>
    <name evidence="18" type="ORF">AMATHDRAFT_139013</name>
</gene>
<comment type="similarity">
    <text evidence="4 14">Belongs to the protein disulfide isomerase family.</text>
</comment>
<evidence type="ECO:0000256" key="8">
    <source>
        <dbReference type="ARBA" id="ARBA00022824"/>
    </source>
</evidence>
<dbReference type="FunFam" id="3.40.30.10:FF:000017">
    <property type="entry name" value="Protein disulfide-isomerase A4"/>
    <property type="match status" value="1"/>
</dbReference>
<dbReference type="Gene3D" id="3.40.30.10">
    <property type="entry name" value="Glutaredoxin"/>
    <property type="match status" value="4"/>
</dbReference>
<feature type="domain" description="Thioredoxin" evidence="17">
    <location>
        <begin position="6"/>
        <end position="130"/>
    </location>
</feature>
<proteinExistence type="inferred from homology"/>
<evidence type="ECO:0000256" key="3">
    <source>
        <dbReference type="ARBA" id="ARBA00004319"/>
    </source>
</evidence>
<evidence type="ECO:0000256" key="5">
    <source>
        <dbReference type="ARBA" id="ARBA00012723"/>
    </source>
</evidence>
<dbReference type="CDD" id="cd02961">
    <property type="entry name" value="PDI_a_family"/>
    <property type="match status" value="1"/>
</dbReference>
<comment type="catalytic activity">
    <reaction evidence="1 15">
        <text>Catalyzes the rearrangement of -S-S- bonds in proteins.</text>
        <dbReference type="EC" id="5.3.4.1"/>
    </reaction>
</comment>
<evidence type="ECO:0000313" key="18">
    <source>
        <dbReference type="EMBL" id="PFH52764.1"/>
    </source>
</evidence>
<accession>A0A2A9NTT7</accession>
<keyword evidence="6 15" id="KW-0732">Signal</keyword>
<sequence>MRFASLAPVSLLALASLVLADAESDVISLTAATFEDSVNTESLMLVEFFAPWCGHCKALAPHYEEAATALKDKNIKLAKVDCVEEAELCQSKGVQGYPTLKVYRNGEPKEYGGPRKADGIISYMVKQSLPAVSEVTATNHEEFQKSDRLVAVAYLASPTDVPAPQFSAAAEAHRDDYLFGLTTDNDAIKAAGVTPPAVIVYRTFDESRSEYPYPVSALTSDELSDWLKELNIPVIDEVNGDNYLAYATSRKPLAYLFLDPTSEKKDEIIEAIRPVASKFKPKMNFVWIDAVQFGDHAKALNLVESKWPSFVVQDLTKQLKYPFDQSKEVTPEAVSAFVEEYLEGKIEPTLKSEPVPETQDEPVYVVVGKNFEEVVLDDNKDVFIEFYATWCGHCKRLKPTWDSLGERFADRKDRITIAKMEATENDLPQSVPFRVSGFPTIKFKPAGTRDFVDYDGDRSLESLVAFVEEHAKNSLESPVAPQDNNTQVPLEDSKVETDSSHDEL</sequence>
<dbReference type="InterPro" id="IPR036249">
    <property type="entry name" value="Thioredoxin-like_sf"/>
</dbReference>
<evidence type="ECO:0000256" key="16">
    <source>
        <dbReference type="SAM" id="MobiDB-lite"/>
    </source>
</evidence>
<dbReference type="CDD" id="cd02981">
    <property type="entry name" value="PDI_b_family"/>
    <property type="match status" value="1"/>
</dbReference>
<feature type="compositionally biased region" description="Basic and acidic residues" evidence="16">
    <location>
        <begin position="491"/>
        <end position="504"/>
    </location>
</feature>
<evidence type="ECO:0000256" key="15">
    <source>
        <dbReference type="RuleBase" id="RU361130"/>
    </source>
</evidence>
<dbReference type="PRINTS" id="PR00421">
    <property type="entry name" value="THIOREDOXIN"/>
</dbReference>
<dbReference type="InterPro" id="IPR017937">
    <property type="entry name" value="Thioredoxin_CS"/>
</dbReference>
<dbReference type="GO" id="GO:0003756">
    <property type="term" value="F:protein disulfide isomerase activity"/>
    <property type="evidence" value="ECO:0007669"/>
    <property type="project" value="UniProtKB-EC"/>
</dbReference>
<comment type="function">
    <text evidence="2">Participates in the folding of proteins containing disulfide bonds, may be involved in glycosylation, prolyl hydroxylation and triglyceride transfer.</text>
</comment>
<dbReference type="EC" id="5.3.4.1" evidence="5 15"/>
<evidence type="ECO:0000256" key="7">
    <source>
        <dbReference type="ARBA" id="ARBA00022737"/>
    </source>
</evidence>
<keyword evidence="11 13" id="KW-0676">Redox-active center</keyword>
<dbReference type="PROSITE" id="PS00194">
    <property type="entry name" value="THIOREDOXIN_1"/>
    <property type="match status" value="2"/>
</dbReference>
<evidence type="ECO:0000256" key="12">
    <source>
        <dbReference type="ARBA" id="ARBA00039846"/>
    </source>
</evidence>
<dbReference type="FunFam" id="3.40.30.10:FF:000027">
    <property type="entry name" value="protein disulfide-isomerase A2"/>
    <property type="match status" value="1"/>
</dbReference>
<dbReference type="STRING" id="703135.A0A2A9NTT7"/>
<dbReference type="GO" id="GO:0006457">
    <property type="term" value="P:protein folding"/>
    <property type="evidence" value="ECO:0007669"/>
    <property type="project" value="TreeGrafter"/>
</dbReference>
<evidence type="ECO:0000313" key="19">
    <source>
        <dbReference type="Proteomes" id="UP000242287"/>
    </source>
</evidence>
<evidence type="ECO:0000256" key="1">
    <source>
        <dbReference type="ARBA" id="ARBA00001182"/>
    </source>
</evidence>
<dbReference type="Pfam" id="PF13848">
    <property type="entry name" value="Thioredoxin_6"/>
    <property type="match status" value="1"/>
</dbReference>
<keyword evidence="9 13" id="KW-1015">Disulfide bond</keyword>
<reference evidence="18 19" key="1">
    <citation type="submission" date="2014-02" db="EMBL/GenBank/DDBJ databases">
        <title>Transposable element dynamics among asymbiotic and ectomycorrhizal Amanita fungi.</title>
        <authorList>
            <consortium name="DOE Joint Genome Institute"/>
            <person name="Hess J."/>
            <person name="Skrede I."/>
            <person name="Wolfe B."/>
            <person name="LaButti K."/>
            <person name="Ohm R.A."/>
            <person name="Grigoriev I.V."/>
            <person name="Pringle A."/>
        </authorList>
    </citation>
    <scope>NUCLEOTIDE SEQUENCE [LARGE SCALE GENOMIC DNA]</scope>
    <source>
        <strain evidence="18 19">SKay4041</strain>
    </source>
</reference>
<feature type="region of interest" description="Disordered" evidence="16">
    <location>
        <begin position="472"/>
        <end position="504"/>
    </location>
</feature>
<evidence type="ECO:0000259" key="17">
    <source>
        <dbReference type="PROSITE" id="PS51352"/>
    </source>
</evidence>
<comment type="subcellular location">
    <subcellularLocation>
        <location evidence="3">Endoplasmic reticulum lumen</location>
    </subcellularLocation>
</comment>
<evidence type="ECO:0000256" key="9">
    <source>
        <dbReference type="ARBA" id="ARBA00023157"/>
    </source>
</evidence>
<feature type="chain" id="PRO_5011825753" description="Protein disulfide-isomerase" evidence="15">
    <location>
        <begin position="23"/>
        <end position="504"/>
    </location>
</feature>
<feature type="disulfide bond" description="Redox-active" evidence="13">
    <location>
        <begin position="53"/>
        <end position="56"/>
    </location>
</feature>
<dbReference type="InterPro" id="IPR005788">
    <property type="entry name" value="PDI_thioredoxin-like_dom"/>
</dbReference>
<evidence type="ECO:0000256" key="6">
    <source>
        <dbReference type="ARBA" id="ARBA00022729"/>
    </source>
</evidence>
<evidence type="ECO:0000256" key="14">
    <source>
        <dbReference type="RuleBase" id="RU004208"/>
    </source>
</evidence>
<keyword evidence="19" id="KW-1185">Reference proteome</keyword>
<keyword evidence="10 15" id="KW-0413">Isomerase</keyword>
<dbReference type="NCBIfam" id="TIGR01126">
    <property type="entry name" value="pdi_dom"/>
    <property type="match status" value="2"/>
</dbReference>
<dbReference type="CDD" id="cd02982">
    <property type="entry name" value="PDI_b'_family"/>
    <property type="match status" value="1"/>
</dbReference>
<feature type="signal peptide" evidence="15">
    <location>
        <begin position="1"/>
        <end position="22"/>
    </location>
</feature>
<feature type="domain" description="Thioredoxin" evidence="17">
    <location>
        <begin position="341"/>
        <end position="472"/>
    </location>
</feature>
<dbReference type="NCBIfam" id="TIGR01130">
    <property type="entry name" value="ER_PDI_fam"/>
    <property type="match status" value="1"/>
</dbReference>
<dbReference type="InterPro" id="IPR013766">
    <property type="entry name" value="Thioredoxin_domain"/>
</dbReference>